<evidence type="ECO:0000313" key="1">
    <source>
        <dbReference type="EMBL" id="GFT49888.1"/>
    </source>
</evidence>
<dbReference type="EMBL" id="BMAW01111821">
    <property type="protein sequence ID" value="GFT49888.1"/>
    <property type="molecule type" value="Genomic_DNA"/>
</dbReference>
<name>A0A8X6P4H7_NEPPI</name>
<organism evidence="1 2">
    <name type="scientific">Nephila pilipes</name>
    <name type="common">Giant wood spider</name>
    <name type="synonym">Nephila maculata</name>
    <dbReference type="NCBI Taxonomy" id="299642"/>
    <lineage>
        <taxon>Eukaryota</taxon>
        <taxon>Metazoa</taxon>
        <taxon>Ecdysozoa</taxon>
        <taxon>Arthropoda</taxon>
        <taxon>Chelicerata</taxon>
        <taxon>Arachnida</taxon>
        <taxon>Araneae</taxon>
        <taxon>Araneomorphae</taxon>
        <taxon>Entelegynae</taxon>
        <taxon>Araneoidea</taxon>
        <taxon>Nephilidae</taxon>
        <taxon>Nephila</taxon>
    </lineage>
</organism>
<keyword evidence="2" id="KW-1185">Reference proteome</keyword>
<dbReference type="Proteomes" id="UP000887013">
    <property type="component" value="Unassembled WGS sequence"/>
</dbReference>
<reference evidence="1" key="1">
    <citation type="submission" date="2020-08" db="EMBL/GenBank/DDBJ databases">
        <title>Multicomponent nature underlies the extraordinary mechanical properties of spider dragline silk.</title>
        <authorList>
            <person name="Kono N."/>
            <person name="Nakamura H."/>
            <person name="Mori M."/>
            <person name="Yoshida Y."/>
            <person name="Ohtoshi R."/>
            <person name="Malay A.D."/>
            <person name="Moran D.A.P."/>
            <person name="Tomita M."/>
            <person name="Numata K."/>
            <person name="Arakawa K."/>
        </authorList>
    </citation>
    <scope>NUCLEOTIDE SEQUENCE</scope>
</reference>
<accession>A0A8X6P4H7</accession>
<proteinExistence type="predicted"/>
<sequence>MTVKLSTHQAKYEITLGVLHGKAMPLCMRVTFKGRQRRFEFPSLKVTTVRRLRRHLSLFPWLCSHLFDKQLIGGLSNSICQCHRLISCEQKKRCLQKCSCNPSFFEMRIAVCCLFHKAAVANDCVREVWVKNKSS</sequence>
<protein>
    <submittedName>
        <fullName evidence="1">Uncharacterized protein</fullName>
    </submittedName>
</protein>
<dbReference type="AlphaFoldDB" id="A0A8X6P4H7"/>
<comment type="caution">
    <text evidence="1">The sequence shown here is derived from an EMBL/GenBank/DDBJ whole genome shotgun (WGS) entry which is preliminary data.</text>
</comment>
<gene>
    <name evidence="1" type="ORF">NPIL_584921</name>
</gene>
<evidence type="ECO:0000313" key="2">
    <source>
        <dbReference type="Proteomes" id="UP000887013"/>
    </source>
</evidence>